<name>A0AAN7K2Z2_9MYRT</name>
<proteinExistence type="predicted"/>
<dbReference type="Proteomes" id="UP001345219">
    <property type="component" value="Chromosome 15"/>
</dbReference>
<organism evidence="1 2">
    <name type="scientific">Trapa incisa</name>
    <dbReference type="NCBI Taxonomy" id="236973"/>
    <lineage>
        <taxon>Eukaryota</taxon>
        <taxon>Viridiplantae</taxon>
        <taxon>Streptophyta</taxon>
        <taxon>Embryophyta</taxon>
        <taxon>Tracheophyta</taxon>
        <taxon>Spermatophyta</taxon>
        <taxon>Magnoliopsida</taxon>
        <taxon>eudicotyledons</taxon>
        <taxon>Gunneridae</taxon>
        <taxon>Pentapetalae</taxon>
        <taxon>rosids</taxon>
        <taxon>malvids</taxon>
        <taxon>Myrtales</taxon>
        <taxon>Lythraceae</taxon>
        <taxon>Trapa</taxon>
    </lineage>
</organism>
<comment type="caution">
    <text evidence="1">The sequence shown here is derived from an EMBL/GenBank/DDBJ whole genome shotgun (WGS) entry which is preliminary data.</text>
</comment>
<evidence type="ECO:0000313" key="2">
    <source>
        <dbReference type="Proteomes" id="UP001345219"/>
    </source>
</evidence>
<keyword evidence="2" id="KW-1185">Reference proteome</keyword>
<protein>
    <submittedName>
        <fullName evidence="1">Uncharacterized protein</fullName>
    </submittedName>
</protein>
<dbReference type="EMBL" id="JAXIOK010000012">
    <property type="protein sequence ID" value="KAK4758801.1"/>
    <property type="molecule type" value="Genomic_DNA"/>
</dbReference>
<dbReference type="PANTHER" id="PTHR33740:SF1">
    <property type="entry name" value="SLH DOMAIN PROTEIN"/>
    <property type="match status" value="1"/>
</dbReference>
<accession>A0AAN7K2Z2</accession>
<dbReference type="PANTHER" id="PTHR33740">
    <property type="entry name" value="GPI-ANCHORED ADHESIN-LIKE PROTEIN"/>
    <property type="match status" value="1"/>
</dbReference>
<dbReference type="AlphaFoldDB" id="A0AAN7K2Z2"/>
<sequence>MIMHCIGQTKRFQPMKPSTKGQAAVALVSGRMEEVIEAELSRLEAENSARQLEMEEIRSELLGRGDMKMVWDERMKEEATRNVLIENDYAAALGDLEQERIIQQKTIEDHVKERAALECQRQLLLSLRKEVDKMSGTLSSERATYVVEQKNVQETTGELQTMQEGLLDTKFILEAEKEALQILRSWVEDEAKKSQTRSKVLEEVGKRWRWNNQS</sequence>
<gene>
    <name evidence="1" type="ORF">SAY87_020102</name>
</gene>
<evidence type="ECO:0000313" key="1">
    <source>
        <dbReference type="EMBL" id="KAK4758801.1"/>
    </source>
</evidence>
<reference evidence="1 2" key="1">
    <citation type="journal article" date="2023" name="Hortic Res">
        <title>Pangenome of water caltrop reveals structural variations and asymmetric subgenome divergence after allopolyploidization.</title>
        <authorList>
            <person name="Zhang X."/>
            <person name="Chen Y."/>
            <person name="Wang L."/>
            <person name="Yuan Y."/>
            <person name="Fang M."/>
            <person name="Shi L."/>
            <person name="Lu R."/>
            <person name="Comes H.P."/>
            <person name="Ma Y."/>
            <person name="Chen Y."/>
            <person name="Huang G."/>
            <person name="Zhou Y."/>
            <person name="Zheng Z."/>
            <person name="Qiu Y."/>
        </authorList>
    </citation>
    <scope>NUCLEOTIDE SEQUENCE [LARGE SCALE GENOMIC DNA]</scope>
    <source>
        <tissue evidence="1">Roots</tissue>
    </source>
</reference>